<dbReference type="AlphaFoldDB" id="A0A7G8BDL3"/>
<dbReference type="RefSeq" id="WP_186740651.1">
    <property type="nucleotide sequence ID" value="NZ_CP060394.1"/>
</dbReference>
<evidence type="ECO:0000313" key="2">
    <source>
        <dbReference type="Proteomes" id="UP000515312"/>
    </source>
</evidence>
<accession>A0A7G8BDL3</accession>
<evidence type="ECO:0008006" key="3">
    <source>
        <dbReference type="Google" id="ProtNLM"/>
    </source>
</evidence>
<organism evidence="1 2">
    <name type="scientific">Alloacidobacterium dinghuense</name>
    <dbReference type="NCBI Taxonomy" id="2763107"/>
    <lineage>
        <taxon>Bacteria</taxon>
        <taxon>Pseudomonadati</taxon>
        <taxon>Acidobacteriota</taxon>
        <taxon>Terriglobia</taxon>
        <taxon>Terriglobales</taxon>
        <taxon>Acidobacteriaceae</taxon>
        <taxon>Alloacidobacterium</taxon>
    </lineage>
</organism>
<gene>
    <name evidence="1" type="ORF">H7849_16000</name>
</gene>
<dbReference type="KEGG" id="adin:H7849_16000"/>
<keyword evidence="2" id="KW-1185">Reference proteome</keyword>
<name>A0A7G8BDL3_9BACT</name>
<sequence>MIVPVDRRLHPPQGFDFSGRWNCGAGASIAYLEVGNHNRATGGATPRLSGPWTEIRESQDGFNGNYFVGYDRDKSQFLMIDADDPTSISYFTEGWTGKTLMLTSTNNKDQSALAHRIQYVVNDSHQFTVTWEMLEGTDWKAEPSVMCNKVEHNH</sequence>
<dbReference type="EMBL" id="CP060394">
    <property type="protein sequence ID" value="QNI30633.1"/>
    <property type="molecule type" value="Genomic_DNA"/>
</dbReference>
<reference evidence="1 2" key="1">
    <citation type="submission" date="2020-08" db="EMBL/GenBank/DDBJ databases">
        <title>Edaphobacter telluris sp. nov. and Acidobacterium dinghuensis sp. nov., two acidobacteria isolated from forest soil.</title>
        <authorList>
            <person name="Fu J."/>
            <person name="Qiu L."/>
        </authorList>
    </citation>
    <scope>NUCLEOTIDE SEQUENCE [LARGE SCALE GENOMIC DNA]</scope>
    <source>
        <strain evidence="1">4Y35</strain>
    </source>
</reference>
<evidence type="ECO:0000313" key="1">
    <source>
        <dbReference type="EMBL" id="QNI30633.1"/>
    </source>
</evidence>
<protein>
    <recommendedName>
        <fullName evidence="3">DUF1579 domain-containing protein</fullName>
    </recommendedName>
</protein>
<proteinExistence type="predicted"/>
<dbReference type="Proteomes" id="UP000515312">
    <property type="component" value="Chromosome"/>
</dbReference>